<sequence>MFRWFALIALLAIAAGLAGTLASVPGTMLLEWGDYRIATSVAVFALALLVLLVVVALLYRMWRAVRRAPQSLIDMRQERRQRRGFEALSRGLVAVAAGDADAADKQARRAAHLLDDRPLTMLLQAQSAQLRGDELAATKFFTAMRSQSETAFLGLRGLLSQAMKRQDWQQSLRLAEEAYQLNPKSEWLVRTLYDLNKETGRWTEAEQLLDRSTTAKVLSAADTGPERAELLYRKSLETTGEDALRIVRKAVDIDPGHVGAAARLARLLIAEGRHRKAVGIIERTWAKQPDPELAEVYWTAKECTDALKKVKAAQQLKLCNPDHPESRITVATAALEAQLWGEARSNLESIAGEDASPRVCRLMATLEEAENGDAARARMWLLRAAREDSASATASPTTEAAA</sequence>
<evidence type="ECO:0000256" key="4">
    <source>
        <dbReference type="ARBA" id="ARBA00023136"/>
    </source>
</evidence>
<dbReference type="GO" id="GO:0016020">
    <property type="term" value="C:membrane"/>
    <property type="evidence" value="ECO:0007669"/>
    <property type="project" value="UniProtKB-SubCell"/>
</dbReference>
<accession>A0A7H1MY88</accession>
<protein>
    <submittedName>
        <fullName evidence="7">Tetratricopeptide repeat protein</fullName>
    </submittedName>
</protein>
<feature type="domain" description="HemY N-terminal" evidence="6">
    <location>
        <begin position="26"/>
        <end position="132"/>
    </location>
</feature>
<feature type="transmembrane region" description="Helical" evidence="5">
    <location>
        <begin position="38"/>
        <end position="59"/>
    </location>
</feature>
<dbReference type="EMBL" id="CP053923">
    <property type="protein sequence ID" value="QNT68424.1"/>
    <property type="molecule type" value="Genomic_DNA"/>
</dbReference>
<dbReference type="KEGG" id="dvn:HQ394_02415"/>
<dbReference type="Pfam" id="PF07219">
    <property type="entry name" value="HemY_N"/>
    <property type="match status" value="1"/>
</dbReference>
<evidence type="ECO:0000256" key="3">
    <source>
        <dbReference type="ARBA" id="ARBA00022989"/>
    </source>
</evidence>
<dbReference type="RefSeq" id="WP_190261861.1">
    <property type="nucleotide sequence ID" value="NZ_CP053923.1"/>
</dbReference>
<dbReference type="InterPro" id="IPR010817">
    <property type="entry name" value="HemY_N"/>
</dbReference>
<evidence type="ECO:0000259" key="6">
    <source>
        <dbReference type="Pfam" id="PF07219"/>
    </source>
</evidence>
<dbReference type="InterPro" id="IPR011990">
    <property type="entry name" value="TPR-like_helical_dom_sf"/>
</dbReference>
<evidence type="ECO:0000313" key="8">
    <source>
        <dbReference type="Proteomes" id="UP000516369"/>
    </source>
</evidence>
<reference evidence="7 8" key="1">
    <citation type="submission" date="2020-05" db="EMBL/GenBank/DDBJ databases">
        <title>Complete closed genome sequence of Defluviicoccus vanus.</title>
        <authorList>
            <person name="Bessarab I."/>
            <person name="Arumugam K."/>
            <person name="Maszenan A.M."/>
            <person name="Seviour R.J."/>
            <person name="Williams R.B."/>
        </authorList>
    </citation>
    <scope>NUCLEOTIDE SEQUENCE [LARGE SCALE GENOMIC DNA]</scope>
    <source>
        <strain evidence="7 8">Ben 114</strain>
    </source>
</reference>
<dbReference type="AlphaFoldDB" id="A0A7H1MY88"/>
<proteinExistence type="predicted"/>
<dbReference type="Pfam" id="PF14559">
    <property type="entry name" value="TPR_19"/>
    <property type="match status" value="2"/>
</dbReference>
<organism evidence="7 8">
    <name type="scientific">Defluviicoccus vanus</name>
    <dbReference type="NCBI Taxonomy" id="111831"/>
    <lineage>
        <taxon>Bacteria</taxon>
        <taxon>Pseudomonadati</taxon>
        <taxon>Pseudomonadota</taxon>
        <taxon>Alphaproteobacteria</taxon>
        <taxon>Rhodospirillales</taxon>
        <taxon>Rhodospirillaceae</taxon>
        <taxon>Defluviicoccus</taxon>
    </lineage>
</organism>
<dbReference type="Proteomes" id="UP000516369">
    <property type="component" value="Chromosome"/>
</dbReference>
<keyword evidence="3 5" id="KW-1133">Transmembrane helix</keyword>
<keyword evidence="8" id="KW-1185">Reference proteome</keyword>
<evidence type="ECO:0000256" key="1">
    <source>
        <dbReference type="ARBA" id="ARBA00004370"/>
    </source>
</evidence>
<dbReference type="SUPFAM" id="SSF48452">
    <property type="entry name" value="TPR-like"/>
    <property type="match status" value="1"/>
</dbReference>
<evidence type="ECO:0000313" key="7">
    <source>
        <dbReference type="EMBL" id="QNT68424.1"/>
    </source>
</evidence>
<name>A0A7H1MY88_9PROT</name>
<dbReference type="Gene3D" id="1.25.40.10">
    <property type="entry name" value="Tetratricopeptide repeat domain"/>
    <property type="match status" value="2"/>
</dbReference>
<gene>
    <name evidence="7" type="ORF">HQ394_02415</name>
</gene>
<keyword evidence="2 5" id="KW-0812">Transmembrane</keyword>
<evidence type="ECO:0000256" key="5">
    <source>
        <dbReference type="SAM" id="Phobius"/>
    </source>
</evidence>
<comment type="subcellular location">
    <subcellularLocation>
        <location evidence="1">Membrane</location>
    </subcellularLocation>
</comment>
<keyword evidence="4 5" id="KW-0472">Membrane</keyword>
<evidence type="ECO:0000256" key="2">
    <source>
        <dbReference type="ARBA" id="ARBA00022692"/>
    </source>
</evidence>